<feature type="domain" description="Transposase IS30-like HTH" evidence="1">
    <location>
        <begin position="3"/>
        <end position="45"/>
    </location>
</feature>
<dbReference type="InterPro" id="IPR025246">
    <property type="entry name" value="IS30-like_HTH"/>
</dbReference>
<proteinExistence type="predicted"/>
<gene>
    <name evidence="2" type="ORF">LX81_04415</name>
</gene>
<evidence type="ECO:0000313" key="2">
    <source>
        <dbReference type="EMBL" id="PZX09633.1"/>
    </source>
</evidence>
<keyword evidence="3" id="KW-1185">Reference proteome</keyword>
<dbReference type="RefSeq" id="WP_373280311.1">
    <property type="nucleotide sequence ID" value="NZ_QKZL01000076.1"/>
</dbReference>
<dbReference type="Pfam" id="PF13936">
    <property type="entry name" value="HTH_38"/>
    <property type="match status" value="1"/>
</dbReference>
<dbReference type="EMBL" id="QKZL01000076">
    <property type="protein sequence ID" value="PZX09633.1"/>
    <property type="molecule type" value="Genomic_DNA"/>
</dbReference>
<dbReference type="AlphaFoldDB" id="A0A2W7MPX3"/>
<accession>A0A2W7MPX3</accession>
<dbReference type="Gene3D" id="1.10.10.60">
    <property type="entry name" value="Homeodomain-like"/>
    <property type="match status" value="1"/>
</dbReference>
<evidence type="ECO:0000313" key="3">
    <source>
        <dbReference type="Proteomes" id="UP000248916"/>
    </source>
</evidence>
<comment type="caution">
    <text evidence="2">The sequence shown here is derived from an EMBL/GenBank/DDBJ whole genome shotgun (WGS) entry which is preliminary data.</text>
</comment>
<organism evidence="2 3">
    <name type="scientific">Palleronia aestuarii</name>
    <dbReference type="NCBI Taxonomy" id="568105"/>
    <lineage>
        <taxon>Bacteria</taxon>
        <taxon>Pseudomonadati</taxon>
        <taxon>Pseudomonadota</taxon>
        <taxon>Alphaproteobacteria</taxon>
        <taxon>Rhodobacterales</taxon>
        <taxon>Roseobacteraceae</taxon>
        <taxon>Palleronia</taxon>
    </lineage>
</organism>
<dbReference type="Proteomes" id="UP000248916">
    <property type="component" value="Unassembled WGS sequence"/>
</dbReference>
<sequence length="93" mass="10973">MSHTELDLRERREIEDLLNAPVSIAKIAAQIGGHRSTVYREIKRNRFEDTELPYLIGYYGMSVRRPASDRRARQRKLGRFARACHRFEDRLDA</sequence>
<protein>
    <submittedName>
        <fullName evidence="2">IS30 family transposase</fullName>
    </submittedName>
</protein>
<reference evidence="2 3" key="1">
    <citation type="submission" date="2018-06" db="EMBL/GenBank/DDBJ databases">
        <title>Genomic Encyclopedia of Archaeal and Bacterial Type Strains, Phase II (KMG-II): from individual species to whole genera.</title>
        <authorList>
            <person name="Goeker M."/>
        </authorList>
    </citation>
    <scope>NUCLEOTIDE SEQUENCE [LARGE SCALE GENOMIC DNA]</scope>
    <source>
        <strain evidence="2 3">DSM 22009</strain>
    </source>
</reference>
<evidence type="ECO:0000259" key="1">
    <source>
        <dbReference type="Pfam" id="PF13936"/>
    </source>
</evidence>
<name>A0A2W7MPX3_9RHOB</name>